<organism evidence="4 5">
    <name type="scientific">Halomarina oriensis</name>
    <dbReference type="NCBI Taxonomy" id="671145"/>
    <lineage>
        <taxon>Archaea</taxon>
        <taxon>Methanobacteriati</taxon>
        <taxon>Methanobacteriota</taxon>
        <taxon>Stenosarchaea group</taxon>
        <taxon>Halobacteria</taxon>
        <taxon>Halobacteriales</taxon>
        <taxon>Natronomonadaceae</taxon>
        <taxon>Halomarina</taxon>
    </lineage>
</organism>
<comment type="caution">
    <text evidence="4">The sequence shown here is derived from an EMBL/GenBank/DDBJ whole genome shotgun (WGS) entry which is preliminary data.</text>
</comment>
<proteinExistence type="inferred from homology"/>
<keyword evidence="2" id="KW-0560">Oxidoreductase</keyword>
<dbReference type="SMART" id="SM00822">
    <property type="entry name" value="PKS_KR"/>
    <property type="match status" value="1"/>
</dbReference>
<comment type="similarity">
    <text evidence="1">Belongs to the short-chain dehydrogenases/reductases (SDR) family.</text>
</comment>
<dbReference type="AlphaFoldDB" id="A0A6B0GJU3"/>
<dbReference type="PRINTS" id="PR00081">
    <property type="entry name" value="GDHRDH"/>
</dbReference>
<evidence type="ECO:0000313" key="5">
    <source>
        <dbReference type="Proteomes" id="UP000451471"/>
    </source>
</evidence>
<feature type="domain" description="Ketoreductase" evidence="3">
    <location>
        <begin position="4"/>
        <end position="189"/>
    </location>
</feature>
<dbReference type="OrthoDB" id="213346at2157"/>
<dbReference type="InterPro" id="IPR057326">
    <property type="entry name" value="KR_dom"/>
</dbReference>
<keyword evidence="5" id="KW-1185">Reference proteome</keyword>
<evidence type="ECO:0000313" key="4">
    <source>
        <dbReference type="EMBL" id="MWG33669.1"/>
    </source>
</evidence>
<dbReference type="InterPro" id="IPR002347">
    <property type="entry name" value="SDR_fam"/>
</dbReference>
<protein>
    <submittedName>
        <fullName evidence="4">SDR family NAD(P)-dependent oxidoreductase</fullName>
    </submittedName>
</protein>
<dbReference type="Proteomes" id="UP000451471">
    <property type="component" value="Unassembled WGS sequence"/>
</dbReference>
<dbReference type="SUPFAM" id="SSF51735">
    <property type="entry name" value="NAD(P)-binding Rossmann-fold domains"/>
    <property type="match status" value="1"/>
</dbReference>
<dbReference type="RefSeq" id="WP_158203396.1">
    <property type="nucleotide sequence ID" value="NZ_WSZK01000009.1"/>
</dbReference>
<dbReference type="CDD" id="cd05233">
    <property type="entry name" value="SDR_c"/>
    <property type="match status" value="1"/>
</dbReference>
<accession>A0A6B0GJU3</accession>
<sequence>MDATTVVVTGASRGLGEAVARRFAEEGAHVVLCARDADAVESVAESIREEGDSATGLRADVRDEFDVERLMEVAAREGEAGGVDTVVANAGVYHGETAKTPLAEDAYSAFDQHYQTNGRGVFAAVKEALPHLNDDARILVPSGSVAVDATPGLGSYAASKAFAEALVRQFAVELDATVGVVDPGQLATELTGGAGRDPTDVADQFLWAATEAPTEDLDGGRVDLKTWKRATH</sequence>
<evidence type="ECO:0000256" key="2">
    <source>
        <dbReference type="ARBA" id="ARBA00023002"/>
    </source>
</evidence>
<dbReference type="Gene3D" id="3.40.50.720">
    <property type="entry name" value="NAD(P)-binding Rossmann-like Domain"/>
    <property type="match status" value="1"/>
</dbReference>
<dbReference type="EMBL" id="WSZK01000009">
    <property type="protein sequence ID" value="MWG33669.1"/>
    <property type="molecule type" value="Genomic_DNA"/>
</dbReference>
<dbReference type="GO" id="GO:0016491">
    <property type="term" value="F:oxidoreductase activity"/>
    <property type="evidence" value="ECO:0007669"/>
    <property type="project" value="UniProtKB-KW"/>
</dbReference>
<evidence type="ECO:0000256" key="1">
    <source>
        <dbReference type="ARBA" id="ARBA00006484"/>
    </source>
</evidence>
<dbReference type="InterPro" id="IPR036291">
    <property type="entry name" value="NAD(P)-bd_dom_sf"/>
</dbReference>
<name>A0A6B0GJU3_9EURY</name>
<dbReference type="PANTHER" id="PTHR43669:SF3">
    <property type="entry name" value="ALCOHOL DEHYDROGENASE, PUTATIVE (AFU_ORTHOLOGUE AFUA_3G03445)-RELATED"/>
    <property type="match status" value="1"/>
</dbReference>
<evidence type="ECO:0000259" key="3">
    <source>
        <dbReference type="SMART" id="SM00822"/>
    </source>
</evidence>
<dbReference type="Pfam" id="PF00106">
    <property type="entry name" value="adh_short"/>
    <property type="match status" value="1"/>
</dbReference>
<gene>
    <name evidence="4" type="ORF">GQS65_04040</name>
</gene>
<dbReference type="PANTHER" id="PTHR43669">
    <property type="entry name" value="5-KETO-D-GLUCONATE 5-REDUCTASE"/>
    <property type="match status" value="1"/>
</dbReference>
<reference evidence="4 5" key="1">
    <citation type="submission" date="2019-12" db="EMBL/GenBank/DDBJ databases">
        <title>Halocatena pleomorpha gen. nov. sp. nov., an extremely halophilic archaeon of family Halobacteriaceae isolated from saltpan soil.</title>
        <authorList>
            <person name="Pal Y."/>
            <person name="Verma A."/>
            <person name="Krishnamurthi S."/>
            <person name="Kumar P."/>
        </authorList>
    </citation>
    <scope>NUCLEOTIDE SEQUENCE [LARGE SCALE GENOMIC DNA]</scope>
    <source>
        <strain evidence="4 5">JCM 16495</strain>
    </source>
</reference>